<dbReference type="GO" id="GO:0016298">
    <property type="term" value="F:lipase activity"/>
    <property type="evidence" value="ECO:0007669"/>
    <property type="project" value="TreeGrafter"/>
</dbReference>
<keyword evidence="6" id="KW-0479">Metal-binding</keyword>
<evidence type="ECO:0000256" key="8">
    <source>
        <dbReference type="ARBA" id="ARBA00022837"/>
    </source>
</evidence>
<evidence type="ECO:0000256" key="6">
    <source>
        <dbReference type="ARBA" id="ARBA00022723"/>
    </source>
</evidence>
<accession>A0A061RV72</accession>
<dbReference type="Gene3D" id="3.40.50.1820">
    <property type="entry name" value="alpha/beta hydrolase"/>
    <property type="match status" value="1"/>
</dbReference>
<keyword evidence="5" id="KW-0812">Transmembrane</keyword>
<keyword evidence="12" id="KW-0472">Membrane</keyword>
<dbReference type="CDD" id="cd00741">
    <property type="entry name" value="Lipase"/>
    <property type="match status" value="1"/>
</dbReference>
<sequence>MPSGWGLVVTGHSLGAGVAALVGLKLRERFPLLRIWVYAAPGCLISRSVAESMSSFCTNVVLGQDWVPRANLLNAHSLRDSIMMASTHCRLPKLVVMYGSLMRCLPRRLREEQLFHETDRLPPEPAEVWRSYCRLTASPVMAPALNFVSPGRTLFLRPLEHQTRANRGKYEAVWLSVGALQAEGLLISRRCLADHFPGSILQALSALAKDGSAETLSQGLDMPNMAEKRGSNC</sequence>
<dbReference type="PANTHER" id="PTHR45792">
    <property type="entry name" value="DIACYLGLYCEROL LIPASE HOMOLOG-RELATED"/>
    <property type="match status" value="1"/>
</dbReference>
<dbReference type="Pfam" id="PF01764">
    <property type="entry name" value="Lipase_3"/>
    <property type="match status" value="1"/>
</dbReference>
<comment type="subcellular location">
    <subcellularLocation>
        <location evidence="2">Cell membrane</location>
        <topology evidence="2">Multi-pass membrane protein</topology>
    </subcellularLocation>
</comment>
<evidence type="ECO:0000256" key="11">
    <source>
        <dbReference type="ARBA" id="ARBA00023098"/>
    </source>
</evidence>
<dbReference type="EC" id="3.1.1.116" evidence="14"/>
<organism evidence="16">
    <name type="scientific">Tetraselmis sp. GSL018</name>
    <dbReference type="NCBI Taxonomy" id="582737"/>
    <lineage>
        <taxon>Eukaryota</taxon>
        <taxon>Viridiplantae</taxon>
        <taxon>Chlorophyta</taxon>
        <taxon>core chlorophytes</taxon>
        <taxon>Chlorodendrophyceae</taxon>
        <taxon>Chlorodendrales</taxon>
        <taxon>Chlorodendraceae</taxon>
        <taxon>Tetraselmis</taxon>
    </lineage>
</organism>
<keyword evidence="10" id="KW-1133">Transmembrane helix</keyword>
<evidence type="ECO:0000256" key="3">
    <source>
        <dbReference type="ARBA" id="ARBA00022475"/>
    </source>
</evidence>
<feature type="domain" description="Fungal lipase-type" evidence="15">
    <location>
        <begin position="7"/>
        <end position="71"/>
    </location>
</feature>
<evidence type="ECO:0000256" key="1">
    <source>
        <dbReference type="ARBA" id="ARBA00001913"/>
    </source>
</evidence>
<comment type="cofactor">
    <cofactor evidence="1">
        <name>Ca(2+)</name>
        <dbReference type="ChEBI" id="CHEBI:29108"/>
    </cofactor>
</comment>
<comment type="catalytic activity">
    <reaction evidence="13">
        <text>a 1,2-diacyl-sn-glycerol + H2O = a 2-acylglycerol + a fatty acid + H(+)</text>
        <dbReference type="Rhea" id="RHEA:33275"/>
        <dbReference type="ChEBI" id="CHEBI:15377"/>
        <dbReference type="ChEBI" id="CHEBI:15378"/>
        <dbReference type="ChEBI" id="CHEBI:17389"/>
        <dbReference type="ChEBI" id="CHEBI:17815"/>
        <dbReference type="ChEBI" id="CHEBI:28868"/>
        <dbReference type="EC" id="3.1.1.116"/>
    </reaction>
    <physiologicalReaction direction="left-to-right" evidence="13">
        <dbReference type="Rhea" id="RHEA:33276"/>
    </physiologicalReaction>
</comment>
<dbReference type="AlphaFoldDB" id="A0A061RV72"/>
<dbReference type="GO" id="GO:0046872">
    <property type="term" value="F:metal ion binding"/>
    <property type="evidence" value="ECO:0007669"/>
    <property type="project" value="UniProtKB-KW"/>
</dbReference>
<evidence type="ECO:0000256" key="13">
    <source>
        <dbReference type="ARBA" id="ARBA00024531"/>
    </source>
</evidence>
<keyword evidence="9" id="KW-0442">Lipid degradation</keyword>
<proteinExistence type="predicted"/>
<evidence type="ECO:0000256" key="10">
    <source>
        <dbReference type="ARBA" id="ARBA00022989"/>
    </source>
</evidence>
<evidence type="ECO:0000313" key="16">
    <source>
        <dbReference type="EMBL" id="JAC74595.1"/>
    </source>
</evidence>
<dbReference type="GO" id="GO:0016042">
    <property type="term" value="P:lipid catabolic process"/>
    <property type="evidence" value="ECO:0007669"/>
    <property type="project" value="UniProtKB-KW"/>
</dbReference>
<evidence type="ECO:0000256" key="9">
    <source>
        <dbReference type="ARBA" id="ARBA00022963"/>
    </source>
</evidence>
<protein>
    <recommendedName>
        <fullName evidence="14">sn-1-specific diacylglycerol lipase</fullName>
        <ecNumber evidence="14">3.1.1.116</ecNumber>
    </recommendedName>
</protein>
<evidence type="ECO:0000256" key="7">
    <source>
        <dbReference type="ARBA" id="ARBA00022801"/>
    </source>
</evidence>
<dbReference type="SUPFAM" id="SSF53474">
    <property type="entry name" value="alpha/beta-Hydrolases"/>
    <property type="match status" value="1"/>
</dbReference>
<evidence type="ECO:0000259" key="15">
    <source>
        <dbReference type="Pfam" id="PF01764"/>
    </source>
</evidence>
<dbReference type="InterPro" id="IPR029058">
    <property type="entry name" value="AB_hydrolase_fold"/>
</dbReference>
<name>A0A061RV72_9CHLO</name>
<keyword evidence="11" id="KW-0443">Lipid metabolism</keyword>
<evidence type="ECO:0000256" key="4">
    <source>
        <dbReference type="ARBA" id="ARBA00022553"/>
    </source>
</evidence>
<dbReference type="InterPro" id="IPR002921">
    <property type="entry name" value="Fungal_lipase-type"/>
</dbReference>
<keyword evidence="7" id="KW-0378">Hydrolase</keyword>
<dbReference type="InterPro" id="IPR052214">
    <property type="entry name" value="DAG_Lipase-Related"/>
</dbReference>
<reference evidence="16" key="1">
    <citation type="submission" date="2014-05" db="EMBL/GenBank/DDBJ databases">
        <title>The transcriptome of the halophilic microalga Tetraselmis sp. GSL018 isolated from the Great Salt Lake, Utah.</title>
        <authorList>
            <person name="Jinkerson R.E."/>
            <person name="D'Adamo S."/>
            <person name="Posewitz M.C."/>
        </authorList>
    </citation>
    <scope>NUCLEOTIDE SEQUENCE</scope>
    <source>
        <strain evidence="16">GSL018</strain>
    </source>
</reference>
<dbReference type="EMBL" id="GBEZ01011169">
    <property type="protein sequence ID" value="JAC74595.1"/>
    <property type="molecule type" value="Transcribed_RNA"/>
</dbReference>
<dbReference type="PANTHER" id="PTHR45792:SF8">
    <property type="entry name" value="DIACYLGLYCEROL LIPASE-ALPHA"/>
    <property type="match status" value="1"/>
</dbReference>
<dbReference type="GO" id="GO:0005886">
    <property type="term" value="C:plasma membrane"/>
    <property type="evidence" value="ECO:0007669"/>
    <property type="project" value="UniProtKB-SubCell"/>
</dbReference>
<evidence type="ECO:0000256" key="2">
    <source>
        <dbReference type="ARBA" id="ARBA00004651"/>
    </source>
</evidence>
<evidence type="ECO:0000256" key="14">
    <source>
        <dbReference type="ARBA" id="ARBA00026104"/>
    </source>
</evidence>
<evidence type="ECO:0000256" key="12">
    <source>
        <dbReference type="ARBA" id="ARBA00023136"/>
    </source>
</evidence>
<keyword evidence="3" id="KW-1003">Cell membrane</keyword>
<keyword evidence="4" id="KW-0597">Phosphoprotein</keyword>
<evidence type="ECO:0000256" key="5">
    <source>
        <dbReference type="ARBA" id="ARBA00022692"/>
    </source>
</evidence>
<gene>
    <name evidence="16" type="ORF">TSPGSL018_25527</name>
</gene>
<keyword evidence="8" id="KW-0106">Calcium</keyword>